<evidence type="ECO:0000256" key="6">
    <source>
        <dbReference type="SAM" id="Phobius"/>
    </source>
</evidence>
<dbReference type="GO" id="GO:0055085">
    <property type="term" value="P:transmembrane transport"/>
    <property type="evidence" value="ECO:0007669"/>
    <property type="project" value="TreeGrafter"/>
</dbReference>
<evidence type="ECO:0008006" key="9">
    <source>
        <dbReference type="Google" id="ProtNLM"/>
    </source>
</evidence>
<evidence type="ECO:0000313" key="8">
    <source>
        <dbReference type="Proteomes" id="UP000038011"/>
    </source>
</evidence>
<evidence type="ECO:0000256" key="3">
    <source>
        <dbReference type="ARBA" id="ARBA00022692"/>
    </source>
</evidence>
<feature type="transmembrane region" description="Helical" evidence="6">
    <location>
        <begin position="84"/>
        <end position="106"/>
    </location>
</feature>
<feature type="transmembrane region" description="Helical" evidence="6">
    <location>
        <begin position="290"/>
        <end position="310"/>
    </location>
</feature>
<sequence length="372" mass="40648">MDGRLKPLSLNADDLFEKRAANAIEKNLQTAANLSVVVGGLLGCLVALYLGKTIIAPIALAIVIGIMFGPIADKIEKNKIPPSVSAMLVVALFAGLIAASFAAFAVPLSSWIDRVPRIWNQFQISLADWKGMFDTVGSFQQELQKIAGGEATAMKVEVDEGGPLEDAAFLAPVILGQVAIFLASFYFFVATRHELRLLILRLCVRRKTRWHLARVFKDVEDSVSGYLISITYINLGLGLSVSLLFWLLGVPSPLLWGMLAGVLNYVVYIGPAIMSIILIGVGLATHTETLAILTPAAVFLCCNFLEAQFVTPTVIGRRMTMNPFFVFLSLVFWIWLWGPIGGFIAIPSLLIINVIYLHMFAAPERRRGVAKL</sequence>
<name>A0A0N1J6I2_9HYPH</name>
<proteinExistence type="inferred from homology"/>
<dbReference type="Pfam" id="PF01594">
    <property type="entry name" value="AI-2E_transport"/>
    <property type="match status" value="1"/>
</dbReference>
<evidence type="ECO:0000256" key="4">
    <source>
        <dbReference type="ARBA" id="ARBA00022989"/>
    </source>
</evidence>
<comment type="caution">
    <text evidence="7">The sequence shown here is derived from an EMBL/GenBank/DDBJ whole genome shotgun (WGS) entry which is preliminary data.</text>
</comment>
<reference evidence="7 8" key="1">
    <citation type="submission" date="2015-01" db="EMBL/GenBank/DDBJ databases">
        <title>Ahrensia donghaiensis sp. nov., a novel dimethylsulphoniopropionate-cleavage bacterium isolated from seawater and emended descriptions of the genus Ahrensia and Ahrensia kielensis.</title>
        <authorList>
            <person name="Liu J."/>
        </authorList>
    </citation>
    <scope>NUCLEOTIDE SEQUENCE [LARGE SCALE GENOMIC DNA]</scope>
    <source>
        <strain evidence="7 8">LZD062</strain>
    </source>
</reference>
<dbReference type="STRING" id="1514904.SU32_04435"/>
<keyword evidence="4 6" id="KW-1133">Transmembrane helix</keyword>
<dbReference type="InterPro" id="IPR002549">
    <property type="entry name" value="AI-2E-like"/>
</dbReference>
<evidence type="ECO:0000256" key="2">
    <source>
        <dbReference type="ARBA" id="ARBA00009773"/>
    </source>
</evidence>
<dbReference type="GO" id="GO:0016020">
    <property type="term" value="C:membrane"/>
    <property type="evidence" value="ECO:0007669"/>
    <property type="project" value="UniProtKB-SubCell"/>
</dbReference>
<gene>
    <name evidence="7" type="ORF">SU32_04435</name>
</gene>
<feature type="transmembrane region" description="Helical" evidence="6">
    <location>
        <begin position="167"/>
        <end position="189"/>
    </location>
</feature>
<accession>A0A0N1J6I2</accession>
<dbReference type="Proteomes" id="UP000038011">
    <property type="component" value="Unassembled WGS sequence"/>
</dbReference>
<dbReference type="PATRIC" id="fig|1514904.3.peg.2876"/>
<feature type="transmembrane region" description="Helical" evidence="6">
    <location>
        <begin position="330"/>
        <end position="357"/>
    </location>
</feature>
<dbReference type="OrthoDB" id="9799225at2"/>
<feature type="transmembrane region" description="Helical" evidence="6">
    <location>
        <begin position="54"/>
        <end position="72"/>
    </location>
</feature>
<evidence type="ECO:0000256" key="5">
    <source>
        <dbReference type="ARBA" id="ARBA00023136"/>
    </source>
</evidence>
<feature type="transmembrane region" description="Helical" evidence="6">
    <location>
        <begin position="226"/>
        <end position="248"/>
    </location>
</feature>
<dbReference type="EMBL" id="JXMU01000005">
    <property type="protein sequence ID" value="KPB02024.1"/>
    <property type="molecule type" value="Genomic_DNA"/>
</dbReference>
<keyword evidence="8" id="KW-1185">Reference proteome</keyword>
<dbReference type="PANTHER" id="PTHR21716:SF16">
    <property type="entry name" value="BLL1467 PROTEIN"/>
    <property type="match status" value="1"/>
</dbReference>
<dbReference type="AlphaFoldDB" id="A0A0N1J6I2"/>
<keyword evidence="3 6" id="KW-0812">Transmembrane</keyword>
<feature type="transmembrane region" description="Helical" evidence="6">
    <location>
        <begin position="254"/>
        <end position="283"/>
    </location>
</feature>
<comment type="subcellular location">
    <subcellularLocation>
        <location evidence="1">Membrane</location>
        <topology evidence="1">Multi-pass membrane protein</topology>
    </subcellularLocation>
</comment>
<keyword evidence="5 6" id="KW-0472">Membrane</keyword>
<evidence type="ECO:0000256" key="1">
    <source>
        <dbReference type="ARBA" id="ARBA00004141"/>
    </source>
</evidence>
<organism evidence="7 8">
    <name type="scientific">Ahrensia marina</name>
    <dbReference type="NCBI Taxonomy" id="1514904"/>
    <lineage>
        <taxon>Bacteria</taxon>
        <taxon>Pseudomonadati</taxon>
        <taxon>Pseudomonadota</taxon>
        <taxon>Alphaproteobacteria</taxon>
        <taxon>Hyphomicrobiales</taxon>
        <taxon>Ahrensiaceae</taxon>
        <taxon>Ahrensia</taxon>
    </lineage>
</organism>
<feature type="transmembrane region" description="Helical" evidence="6">
    <location>
        <begin position="28"/>
        <end position="48"/>
    </location>
</feature>
<comment type="similarity">
    <text evidence="2">Belongs to the autoinducer-2 exporter (AI-2E) (TC 2.A.86) family.</text>
</comment>
<evidence type="ECO:0000313" key="7">
    <source>
        <dbReference type="EMBL" id="KPB02024.1"/>
    </source>
</evidence>
<protein>
    <recommendedName>
        <fullName evidence="9">Permease</fullName>
    </recommendedName>
</protein>
<dbReference type="PANTHER" id="PTHR21716">
    <property type="entry name" value="TRANSMEMBRANE PROTEIN"/>
    <property type="match status" value="1"/>
</dbReference>